<proteinExistence type="predicted"/>
<sequence length="143" mass="16166">MISIKSSIVIQRSPEEVFHYIANFENNPTWQGGMVDAHFTSEGSLREGSTYDQVATFLGKEIRTSFVVTQYIPLHKIQIKSIKSTFPITVTRVVELVEDGAEVTAFVEGNPGNLFKLAKPLMKKMVQKSVTNDYRNLKKLLEK</sequence>
<dbReference type="GeneID" id="301329136"/>
<keyword evidence="2" id="KW-1185">Reference proteome</keyword>
<reference evidence="1" key="1">
    <citation type="submission" date="2023-07" db="EMBL/GenBank/DDBJ databases">
        <title>Genomic Encyclopedia of Type Strains, Phase IV (KMG-IV): sequencing the most valuable type-strain genomes for metagenomic binning, comparative biology and taxonomic classification.</title>
        <authorList>
            <person name="Goeker M."/>
        </authorList>
    </citation>
    <scope>NUCLEOTIDE SEQUENCE [LARGE SCALE GENOMIC DNA]</scope>
    <source>
        <strain evidence="1">JSM 076093</strain>
    </source>
</reference>
<dbReference type="SUPFAM" id="SSF55961">
    <property type="entry name" value="Bet v1-like"/>
    <property type="match status" value="1"/>
</dbReference>
<dbReference type="RefSeq" id="WP_301553256.1">
    <property type="nucleotide sequence ID" value="NZ_JAQRMZ010000020.1"/>
</dbReference>
<dbReference type="Pfam" id="PF10604">
    <property type="entry name" value="Polyketide_cyc2"/>
    <property type="match status" value="1"/>
</dbReference>
<name>A0ABU0K630_9BACL</name>
<evidence type="ECO:0000313" key="2">
    <source>
        <dbReference type="Proteomes" id="UP001226720"/>
    </source>
</evidence>
<dbReference type="Gene3D" id="3.30.530.20">
    <property type="match status" value="1"/>
</dbReference>
<dbReference type="CDD" id="cd08865">
    <property type="entry name" value="SRPBCC_10"/>
    <property type="match status" value="1"/>
</dbReference>
<protein>
    <submittedName>
        <fullName evidence="1">Membrane protein</fullName>
    </submittedName>
</protein>
<organism evidence="1 2">
    <name type="scientific">Guptibacillus hwajinpoensis</name>
    <dbReference type="NCBI Taxonomy" id="208199"/>
    <lineage>
        <taxon>Bacteria</taxon>
        <taxon>Bacillati</taxon>
        <taxon>Bacillota</taxon>
        <taxon>Bacilli</taxon>
        <taxon>Bacillales</taxon>
        <taxon>Guptibacillaceae</taxon>
        <taxon>Guptibacillus</taxon>
    </lineage>
</organism>
<dbReference type="Proteomes" id="UP001226720">
    <property type="component" value="Unassembled WGS sequence"/>
</dbReference>
<accession>A0ABU0K630</accession>
<evidence type="ECO:0000313" key="1">
    <source>
        <dbReference type="EMBL" id="MDQ0484821.1"/>
    </source>
</evidence>
<dbReference type="InterPro" id="IPR019587">
    <property type="entry name" value="Polyketide_cyclase/dehydratase"/>
</dbReference>
<dbReference type="EMBL" id="JAUSWM010000010">
    <property type="protein sequence ID" value="MDQ0484821.1"/>
    <property type="molecule type" value="Genomic_DNA"/>
</dbReference>
<comment type="caution">
    <text evidence="1">The sequence shown here is derived from an EMBL/GenBank/DDBJ whole genome shotgun (WGS) entry which is preliminary data.</text>
</comment>
<gene>
    <name evidence="1" type="ORF">QO000_003823</name>
</gene>
<dbReference type="InterPro" id="IPR023393">
    <property type="entry name" value="START-like_dom_sf"/>
</dbReference>